<feature type="region of interest" description="Disordered" evidence="6">
    <location>
        <begin position="167"/>
        <end position="204"/>
    </location>
</feature>
<reference evidence="7" key="1">
    <citation type="submission" date="2019-12" db="EMBL/GenBank/DDBJ databases">
        <title>Genome sequencing and annotation of Brassica cretica.</title>
        <authorList>
            <person name="Studholme D.J."/>
            <person name="Sarris P.F."/>
        </authorList>
    </citation>
    <scope>NUCLEOTIDE SEQUENCE</scope>
    <source>
        <strain evidence="7">PFS-001/15</strain>
        <tissue evidence="7">Leaf</tissue>
    </source>
</reference>
<organism evidence="7 8">
    <name type="scientific">Brassica cretica</name>
    <name type="common">Mustard</name>
    <dbReference type="NCBI Taxonomy" id="69181"/>
    <lineage>
        <taxon>Eukaryota</taxon>
        <taxon>Viridiplantae</taxon>
        <taxon>Streptophyta</taxon>
        <taxon>Embryophyta</taxon>
        <taxon>Tracheophyta</taxon>
        <taxon>Spermatophyta</taxon>
        <taxon>Magnoliopsida</taxon>
        <taxon>eudicotyledons</taxon>
        <taxon>Gunneridae</taxon>
        <taxon>Pentapetalae</taxon>
        <taxon>rosids</taxon>
        <taxon>malvids</taxon>
        <taxon>Brassicales</taxon>
        <taxon>Brassicaceae</taxon>
        <taxon>Brassiceae</taxon>
        <taxon>Brassica</taxon>
    </lineage>
</organism>
<dbReference type="InterPro" id="IPR007145">
    <property type="entry name" value="MAP65_Ase1_PRC1"/>
</dbReference>
<dbReference type="AlphaFoldDB" id="A0A8S9FT80"/>
<keyword evidence="5" id="KW-0963">Cytoplasm</keyword>
<evidence type="ECO:0000313" key="8">
    <source>
        <dbReference type="Proteomes" id="UP000712281"/>
    </source>
</evidence>
<name>A0A8S9FT80_BRACR</name>
<dbReference type="GO" id="GO:0005874">
    <property type="term" value="C:microtubule"/>
    <property type="evidence" value="ECO:0007669"/>
    <property type="project" value="UniProtKB-KW"/>
</dbReference>
<evidence type="ECO:0000256" key="4">
    <source>
        <dbReference type="ARBA" id="ARBA00023054"/>
    </source>
</evidence>
<dbReference type="GO" id="GO:0005819">
    <property type="term" value="C:spindle"/>
    <property type="evidence" value="ECO:0007669"/>
    <property type="project" value="TreeGrafter"/>
</dbReference>
<comment type="similarity">
    <text evidence="2">Belongs to the MAP65/ASE1 family.</text>
</comment>
<protein>
    <submittedName>
        <fullName evidence="7">Uncharacterized protein</fullName>
    </submittedName>
</protein>
<evidence type="ECO:0000256" key="5">
    <source>
        <dbReference type="ARBA" id="ARBA00023212"/>
    </source>
</evidence>
<comment type="subcellular location">
    <subcellularLocation>
        <location evidence="1">Cytoplasm</location>
        <location evidence="1">Cytoskeleton</location>
    </subcellularLocation>
</comment>
<dbReference type="GO" id="GO:0005737">
    <property type="term" value="C:cytoplasm"/>
    <property type="evidence" value="ECO:0007669"/>
    <property type="project" value="TreeGrafter"/>
</dbReference>
<dbReference type="PANTHER" id="PTHR19321">
    <property type="entry name" value="PROTEIN REGULATOR OF CYTOKINESIS 1 PRC1-RELATED"/>
    <property type="match status" value="1"/>
</dbReference>
<dbReference type="Proteomes" id="UP000712281">
    <property type="component" value="Unassembled WGS sequence"/>
</dbReference>
<evidence type="ECO:0000313" key="7">
    <source>
        <dbReference type="EMBL" id="KAF2535607.1"/>
    </source>
</evidence>
<dbReference type="EMBL" id="QGKW02002228">
    <property type="protein sequence ID" value="KAF2535607.1"/>
    <property type="molecule type" value="Genomic_DNA"/>
</dbReference>
<dbReference type="GO" id="GO:0000226">
    <property type="term" value="P:microtubule cytoskeleton organization"/>
    <property type="evidence" value="ECO:0007669"/>
    <property type="project" value="InterPro"/>
</dbReference>
<evidence type="ECO:0000256" key="2">
    <source>
        <dbReference type="ARBA" id="ARBA00006187"/>
    </source>
</evidence>
<dbReference type="GO" id="GO:0008017">
    <property type="term" value="F:microtubule binding"/>
    <property type="evidence" value="ECO:0007669"/>
    <property type="project" value="InterPro"/>
</dbReference>
<gene>
    <name evidence="7" type="ORF">F2Q68_00021649</name>
</gene>
<evidence type="ECO:0000256" key="3">
    <source>
        <dbReference type="ARBA" id="ARBA00022701"/>
    </source>
</evidence>
<comment type="caution">
    <text evidence="7">The sequence shown here is derived from an EMBL/GenBank/DDBJ whole genome shotgun (WGS) entry which is preliminary data.</text>
</comment>
<proteinExistence type="inferred from homology"/>
<keyword evidence="5" id="KW-0206">Cytoskeleton</keyword>
<sequence>MVECYVVARQVPELFLLISDLCFQSSPSLKMVLTRMQKLQDLAPTMLELWNLMDTPIEEQQEYQQITCNIAASEHEITQANSLSEDFIQYNNKVFGTGHRSDKTPKLAETESTLWAETHILNIQRTTPHVEVATLPSILGRLASLSPLLAEVEVTLDNEAYEELTLVSGTEAHSRQSSSKAKESRSRRSRSSTGDRGVVPEIAE</sequence>
<evidence type="ECO:0000256" key="1">
    <source>
        <dbReference type="ARBA" id="ARBA00004245"/>
    </source>
</evidence>
<keyword evidence="4" id="KW-0175">Coiled coil</keyword>
<dbReference type="PANTHER" id="PTHR19321:SF7">
    <property type="entry name" value="65-KDA MICROTUBULE-ASSOCIATED PROTEIN 3"/>
    <property type="match status" value="1"/>
</dbReference>
<evidence type="ECO:0000256" key="6">
    <source>
        <dbReference type="SAM" id="MobiDB-lite"/>
    </source>
</evidence>
<keyword evidence="3" id="KW-0493">Microtubule</keyword>
<accession>A0A8S9FT80</accession>